<name>A0A5C6BFD4_9BACT</name>
<dbReference type="InterPro" id="IPR006710">
    <property type="entry name" value="Glyco_hydro_43"/>
</dbReference>
<dbReference type="EMBL" id="SJPU01000003">
    <property type="protein sequence ID" value="TWU10620.1"/>
    <property type="molecule type" value="Genomic_DNA"/>
</dbReference>
<evidence type="ECO:0000256" key="2">
    <source>
        <dbReference type="ARBA" id="ARBA00022801"/>
    </source>
</evidence>
<dbReference type="Proteomes" id="UP000319908">
    <property type="component" value="Unassembled WGS sequence"/>
</dbReference>
<protein>
    <submittedName>
        <fullName evidence="6">Glycosyl hydrolases family 43</fullName>
    </submittedName>
</protein>
<dbReference type="RefSeq" id="WP_302120001.1">
    <property type="nucleotide sequence ID" value="NZ_SJPU01000003.1"/>
</dbReference>
<feature type="signal peptide" evidence="5">
    <location>
        <begin position="1"/>
        <end position="21"/>
    </location>
</feature>
<evidence type="ECO:0000256" key="5">
    <source>
        <dbReference type="SAM" id="SignalP"/>
    </source>
</evidence>
<comment type="caution">
    <text evidence="6">The sequence shown here is derived from an EMBL/GenBank/DDBJ whole genome shotgun (WGS) entry which is preliminary data.</text>
</comment>
<evidence type="ECO:0000313" key="6">
    <source>
        <dbReference type="EMBL" id="TWU10620.1"/>
    </source>
</evidence>
<proteinExistence type="inferred from homology"/>
<evidence type="ECO:0000313" key="7">
    <source>
        <dbReference type="Proteomes" id="UP000319908"/>
    </source>
</evidence>
<reference evidence="6 7" key="1">
    <citation type="journal article" date="2020" name="Antonie Van Leeuwenhoek">
        <title>Rhodopirellula heiligendammensis sp. nov., Rhodopirellula pilleata sp. nov., and Rhodopirellula solitaria sp. nov. isolated from natural or artificial marine surfaces in Northern Germany and California, USA, and emended description of the genus Rhodopirellula.</title>
        <authorList>
            <person name="Kallscheuer N."/>
            <person name="Wiegand S."/>
            <person name="Jogler M."/>
            <person name="Boedeker C."/>
            <person name="Peeters S.H."/>
            <person name="Rast P."/>
            <person name="Heuer A."/>
            <person name="Jetten M.S.M."/>
            <person name="Rohde M."/>
            <person name="Jogler C."/>
        </authorList>
    </citation>
    <scope>NUCLEOTIDE SEQUENCE [LARGE SCALE GENOMIC DNA]</scope>
    <source>
        <strain evidence="6 7">Poly21</strain>
    </source>
</reference>
<accession>A0A5C6BFD4</accession>
<dbReference type="SUPFAM" id="SSF75005">
    <property type="entry name" value="Arabinanase/levansucrase/invertase"/>
    <property type="match status" value="1"/>
</dbReference>
<comment type="similarity">
    <text evidence="1 4">Belongs to the glycosyl hydrolase 43 family.</text>
</comment>
<keyword evidence="3 4" id="KW-0326">Glycosidase</keyword>
<sequence length="346" mass="38073">MRMFAIATVVLSLWVADHALAQSDAVEPRMKFADDVSGKAMSKDPAVVRFKGQYWLYYSIPPYDHKPTTGWTIGVATSDNLVDWKKAGELQNTGAAEANGFTAPGAIVLDGRVHLFYQTYGNRQGDAICHAWSDDGLNFTRDPTNPVFRPTGDWTVGRAIDADVIVHDATLYLYWATRDPDMKVQMLGVATAPLASDFSRDSWTQLNQDGPILAPTVPTSLDDPGLDLAWEKKCIEAAAMASHGGRLYMFYAGGYNNDPQQIGVAVSDDGVNFKRLSDKPLIPNGPAGSWNSSESGHPFLFQDDDGQDYLFYQGNNTKGKTWYLSVMPIDWSEGKPILAPEKLPRP</sequence>
<dbReference type="InterPro" id="IPR023296">
    <property type="entry name" value="Glyco_hydro_beta-prop_sf"/>
</dbReference>
<evidence type="ECO:0000256" key="1">
    <source>
        <dbReference type="ARBA" id="ARBA00009865"/>
    </source>
</evidence>
<feature type="chain" id="PRO_5022706623" evidence="5">
    <location>
        <begin position="22"/>
        <end position="346"/>
    </location>
</feature>
<dbReference type="PANTHER" id="PTHR35279">
    <property type="match status" value="1"/>
</dbReference>
<dbReference type="Pfam" id="PF04616">
    <property type="entry name" value="Glyco_hydro_43"/>
    <property type="match status" value="1"/>
</dbReference>
<evidence type="ECO:0000256" key="4">
    <source>
        <dbReference type="RuleBase" id="RU361187"/>
    </source>
</evidence>
<dbReference type="GO" id="GO:0004553">
    <property type="term" value="F:hydrolase activity, hydrolyzing O-glycosyl compounds"/>
    <property type="evidence" value="ECO:0007669"/>
    <property type="project" value="InterPro"/>
</dbReference>
<dbReference type="AlphaFoldDB" id="A0A5C6BFD4"/>
<dbReference type="Gene3D" id="2.115.10.20">
    <property type="entry name" value="Glycosyl hydrolase domain, family 43"/>
    <property type="match status" value="2"/>
</dbReference>
<dbReference type="PANTHER" id="PTHR35279:SF1">
    <property type="entry name" value="ARABINANASE_LEVANSUCRASE_INVERTASE"/>
    <property type="match status" value="1"/>
</dbReference>
<dbReference type="GO" id="GO:0005975">
    <property type="term" value="P:carbohydrate metabolic process"/>
    <property type="evidence" value="ECO:0007669"/>
    <property type="project" value="InterPro"/>
</dbReference>
<keyword evidence="5" id="KW-0732">Signal</keyword>
<evidence type="ECO:0000256" key="3">
    <source>
        <dbReference type="ARBA" id="ARBA00023295"/>
    </source>
</evidence>
<organism evidence="6 7">
    <name type="scientific">Allorhodopirellula heiligendammensis</name>
    <dbReference type="NCBI Taxonomy" id="2714739"/>
    <lineage>
        <taxon>Bacteria</taxon>
        <taxon>Pseudomonadati</taxon>
        <taxon>Planctomycetota</taxon>
        <taxon>Planctomycetia</taxon>
        <taxon>Pirellulales</taxon>
        <taxon>Pirellulaceae</taxon>
        <taxon>Allorhodopirellula</taxon>
    </lineage>
</organism>
<gene>
    <name evidence="6" type="ORF">Poly21_45260</name>
</gene>
<keyword evidence="2 4" id="KW-0378">Hydrolase</keyword>
<keyword evidence="7" id="KW-1185">Reference proteome</keyword>